<dbReference type="AlphaFoldDB" id="A0A4Z2HQ76"/>
<dbReference type="EMBL" id="SRLO01000196">
    <property type="protein sequence ID" value="TNN67989.1"/>
    <property type="molecule type" value="Genomic_DNA"/>
</dbReference>
<protein>
    <submittedName>
        <fullName evidence="2">Uncharacterized protein</fullName>
    </submittedName>
</protein>
<evidence type="ECO:0000313" key="3">
    <source>
        <dbReference type="Proteomes" id="UP000314294"/>
    </source>
</evidence>
<keyword evidence="1" id="KW-1133">Transmembrane helix</keyword>
<organism evidence="2 3">
    <name type="scientific">Liparis tanakae</name>
    <name type="common">Tanaka's snailfish</name>
    <dbReference type="NCBI Taxonomy" id="230148"/>
    <lineage>
        <taxon>Eukaryota</taxon>
        <taxon>Metazoa</taxon>
        <taxon>Chordata</taxon>
        <taxon>Craniata</taxon>
        <taxon>Vertebrata</taxon>
        <taxon>Euteleostomi</taxon>
        <taxon>Actinopterygii</taxon>
        <taxon>Neopterygii</taxon>
        <taxon>Teleostei</taxon>
        <taxon>Neoteleostei</taxon>
        <taxon>Acanthomorphata</taxon>
        <taxon>Eupercaria</taxon>
        <taxon>Perciformes</taxon>
        <taxon>Cottioidei</taxon>
        <taxon>Cottales</taxon>
        <taxon>Liparidae</taxon>
        <taxon>Liparis</taxon>
    </lineage>
</organism>
<dbReference type="Proteomes" id="UP000314294">
    <property type="component" value="Unassembled WGS sequence"/>
</dbReference>
<keyword evidence="1" id="KW-0812">Transmembrane</keyword>
<sequence>MRGSQQLTLAGMHIDILLAWLMGVIILVANGDSKSVSGCHWRIAAVNHDHRQAELALPFPVESPQGRERGGAVPVVLQVEVDGVERGQGERERRPVLRGVSVHDVEQGGGPVEPDHLRRRTVLPQHRSVGGLQLWPVVIGVEQRQVDRDAAGQCRGTPICRYDNHIIARHRLPIQRPSNCDHAGPADCKMSIVAGHHLKDAGSDCYVLGQRGEPMGARGERRSVVVHILHHNLTVDEAGEVRVLHLDGEVEPLLRWLLKIHLLLQPQSARLPQSVADHVEALLRVSRHHAEGQLAVRAGVRVHGAQLQDRSVFVGALGYPSATAVLSELGHVVVDVRHGYGGRSRADHTPAVPGLHYQPVGVGELSVETLGRHGHSAGAGVNREKDFVVCPVHILGNPVREDRVLTDGGVVEVDRRHFHDERPRRRVLRHATVAVIGRTREDGGIVIDVPHVNDDVREAGESFALFVRCHDNKTPDGTLLSVHGALGIHFPRDVVDHEMGLGPLAVNGIPYGALVCIFVWVRSRHLPRERQLLRKRRLVHPQIGAAGLTIKHSFRVDDAKFRVYAEQMVVTAAVTQKRVFVVGRHLENQSPYLGSFCD</sequence>
<evidence type="ECO:0000256" key="1">
    <source>
        <dbReference type="SAM" id="Phobius"/>
    </source>
</evidence>
<keyword evidence="1" id="KW-0472">Membrane</keyword>
<reference evidence="2 3" key="1">
    <citation type="submission" date="2019-03" db="EMBL/GenBank/DDBJ databases">
        <title>First draft genome of Liparis tanakae, snailfish: a comprehensive survey of snailfish specific genes.</title>
        <authorList>
            <person name="Kim W."/>
            <person name="Song I."/>
            <person name="Jeong J.-H."/>
            <person name="Kim D."/>
            <person name="Kim S."/>
            <person name="Ryu S."/>
            <person name="Song J.Y."/>
            <person name="Lee S.K."/>
        </authorList>
    </citation>
    <scope>NUCLEOTIDE SEQUENCE [LARGE SCALE GENOMIC DNA]</scope>
    <source>
        <tissue evidence="2">Muscle</tissue>
    </source>
</reference>
<proteinExistence type="predicted"/>
<keyword evidence="3" id="KW-1185">Reference proteome</keyword>
<accession>A0A4Z2HQ76</accession>
<name>A0A4Z2HQ76_9TELE</name>
<gene>
    <name evidence="2" type="ORF">EYF80_021781</name>
</gene>
<feature type="transmembrane region" description="Helical" evidence="1">
    <location>
        <begin position="501"/>
        <end position="521"/>
    </location>
</feature>
<evidence type="ECO:0000313" key="2">
    <source>
        <dbReference type="EMBL" id="TNN67989.1"/>
    </source>
</evidence>
<comment type="caution">
    <text evidence="2">The sequence shown here is derived from an EMBL/GenBank/DDBJ whole genome shotgun (WGS) entry which is preliminary data.</text>
</comment>
<feature type="transmembrane region" description="Helical" evidence="1">
    <location>
        <begin position="7"/>
        <end position="29"/>
    </location>
</feature>